<feature type="compositionally biased region" description="Low complexity" evidence="5">
    <location>
        <begin position="411"/>
        <end position="429"/>
    </location>
</feature>
<dbReference type="EMBL" id="BJWK01000008">
    <property type="protein sequence ID" value="GEM09651.1"/>
    <property type="molecule type" value="Genomic_DNA"/>
</dbReference>
<dbReference type="GO" id="GO:0005783">
    <property type="term" value="C:endoplasmic reticulum"/>
    <property type="evidence" value="ECO:0007669"/>
    <property type="project" value="TreeGrafter"/>
</dbReference>
<feature type="transmembrane region" description="Helical" evidence="6">
    <location>
        <begin position="97"/>
        <end position="121"/>
    </location>
</feature>
<protein>
    <submittedName>
        <fullName evidence="7">Etoposide-induced 2.4 family protein</fullName>
    </submittedName>
</protein>
<reference evidence="7 8" key="1">
    <citation type="submission" date="2019-07" db="EMBL/GenBank/DDBJ databases">
        <title>Rhodotorula toruloides NBRC10032 genome sequencing.</title>
        <authorList>
            <person name="Shida Y."/>
            <person name="Takaku H."/>
            <person name="Ogasawara W."/>
            <person name="Mori K."/>
        </authorList>
    </citation>
    <scope>NUCLEOTIDE SEQUENCE [LARGE SCALE GENOMIC DNA]</scope>
    <source>
        <strain evidence="7 8">NBRC10032</strain>
    </source>
</reference>
<dbReference type="GO" id="GO:0016236">
    <property type="term" value="P:macroautophagy"/>
    <property type="evidence" value="ECO:0007669"/>
    <property type="project" value="TreeGrafter"/>
</dbReference>
<name>A0A511KH03_RHOTO</name>
<feature type="transmembrane region" description="Helical" evidence="6">
    <location>
        <begin position="216"/>
        <end position="233"/>
    </location>
</feature>
<organism evidence="7 8">
    <name type="scientific">Rhodotorula toruloides</name>
    <name type="common">Yeast</name>
    <name type="synonym">Rhodosporidium toruloides</name>
    <dbReference type="NCBI Taxonomy" id="5286"/>
    <lineage>
        <taxon>Eukaryota</taxon>
        <taxon>Fungi</taxon>
        <taxon>Dikarya</taxon>
        <taxon>Basidiomycota</taxon>
        <taxon>Pucciniomycotina</taxon>
        <taxon>Microbotryomycetes</taxon>
        <taxon>Sporidiobolales</taxon>
        <taxon>Sporidiobolaceae</taxon>
        <taxon>Rhodotorula</taxon>
    </lineage>
</organism>
<keyword evidence="4 6" id="KW-0472">Membrane</keyword>
<gene>
    <name evidence="7" type="ORF">Rt10032_c08g3668</name>
</gene>
<feature type="transmembrane region" description="Helical" evidence="6">
    <location>
        <begin position="166"/>
        <end position="195"/>
    </location>
</feature>
<keyword evidence="3 6" id="KW-1133">Transmembrane helix</keyword>
<evidence type="ECO:0000313" key="7">
    <source>
        <dbReference type="EMBL" id="GEM09651.1"/>
    </source>
</evidence>
<comment type="caution">
    <text evidence="7">The sequence shown here is derived from an EMBL/GenBank/DDBJ whole genome shotgun (WGS) entry which is preliminary data.</text>
</comment>
<feature type="compositionally biased region" description="Gly residues" evidence="5">
    <location>
        <begin position="471"/>
        <end position="483"/>
    </location>
</feature>
<feature type="region of interest" description="Disordered" evidence="5">
    <location>
        <begin position="335"/>
        <end position="363"/>
    </location>
</feature>
<dbReference type="PANTHER" id="PTHR21389">
    <property type="entry name" value="P53 INDUCED PROTEIN"/>
    <property type="match status" value="1"/>
</dbReference>
<comment type="subcellular location">
    <subcellularLocation>
        <location evidence="1">Membrane</location>
        <topology evidence="1">Multi-pass membrane protein</topology>
    </subcellularLocation>
</comment>
<dbReference type="Pfam" id="PF07264">
    <property type="entry name" value="EI24"/>
    <property type="match status" value="1"/>
</dbReference>
<evidence type="ECO:0000256" key="1">
    <source>
        <dbReference type="ARBA" id="ARBA00004141"/>
    </source>
</evidence>
<evidence type="ECO:0000256" key="6">
    <source>
        <dbReference type="SAM" id="Phobius"/>
    </source>
</evidence>
<accession>A0A511KH03</accession>
<feature type="transmembrane region" description="Helical" evidence="6">
    <location>
        <begin position="239"/>
        <end position="259"/>
    </location>
</feature>
<evidence type="ECO:0000256" key="4">
    <source>
        <dbReference type="ARBA" id="ARBA00023136"/>
    </source>
</evidence>
<dbReference type="InterPro" id="IPR059112">
    <property type="entry name" value="CysZ/EI24"/>
</dbReference>
<dbReference type="PANTHER" id="PTHR21389:SF0">
    <property type="entry name" value="ETOPOSIDE-INDUCED PROTEIN 2.4 HOMOLOG"/>
    <property type="match status" value="1"/>
</dbReference>
<dbReference type="GO" id="GO:0016020">
    <property type="term" value="C:membrane"/>
    <property type="evidence" value="ECO:0007669"/>
    <property type="project" value="UniProtKB-SubCell"/>
</dbReference>
<evidence type="ECO:0000256" key="5">
    <source>
        <dbReference type="SAM" id="MobiDB-lite"/>
    </source>
</evidence>
<dbReference type="AlphaFoldDB" id="A0A511KH03"/>
<feature type="region of interest" description="Disordered" evidence="5">
    <location>
        <begin position="398"/>
        <end position="503"/>
    </location>
</feature>
<dbReference type="Proteomes" id="UP000321518">
    <property type="component" value="Unassembled WGS sequence"/>
</dbReference>
<proteinExistence type="predicted"/>
<sequence>MSYYQRGHSIKDSFAGGGGVVPPLSATNTLVLQAGFAIQGMGDAMKLQVAGEKLTGDRIVQANVLKSSVIQGIVLFSALVIKPILRRAVGLRAGEGITSSVILFGFHLLWLWPLAAAATYYSGLLRPTQETEKRSVRGGGGMDNKGMTVKIVSESYRTLVTLNYFLFFYALRMVPLLGAPLSFAYASIVDAYYCFEGHWVKQGWSFGDRVRQIEQRWAYAFGFGFPITILSWWSSDPIVNLAVFALLYPLFSLTSTVAIPQPLDPSFPGSASSKAPSFLHSASGLGYGSISIAAAEGGEESRGRKGNAYVPIRIRVLLVAEMVYGALTAAFGAGGGSAGGRKKDAGMGHGTGRGTPSRGGASAYGAAAASYDSSAYGANASSSHDTFASNNPYAATTPSRYSAESNPYGPPGSSASASTYAPSPASAYGTPGVQATPPRRGYAAVDQNSSVAELSPGGSVYQQQTSPTRGGAAGMDGHGGYGGDRTLDSYIRQAGLRGKNKGD</sequence>
<evidence type="ECO:0000256" key="2">
    <source>
        <dbReference type="ARBA" id="ARBA00022692"/>
    </source>
</evidence>
<keyword evidence="2 6" id="KW-0812">Transmembrane</keyword>
<evidence type="ECO:0000313" key="8">
    <source>
        <dbReference type="Proteomes" id="UP000321518"/>
    </source>
</evidence>
<dbReference type="OrthoDB" id="266518at2759"/>
<evidence type="ECO:0000256" key="3">
    <source>
        <dbReference type="ARBA" id="ARBA00022989"/>
    </source>
</evidence>